<evidence type="ECO:0000313" key="1">
    <source>
        <dbReference type="EMBL" id="UWZ57730.1"/>
    </source>
</evidence>
<dbReference type="Pfam" id="PF13365">
    <property type="entry name" value="Trypsin_2"/>
    <property type="match status" value="1"/>
</dbReference>
<dbReference type="KEGG" id="daur:Daura_17115"/>
<dbReference type="SUPFAM" id="SSF52540">
    <property type="entry name" value="P-loop containing nucleoside triphosphate hydrolases"/>
    <property type="match status" value="1"/>
</dbReference>
<evidence type="ECO:0000313" key="2">
    <source>
        <dbReference type="Proteomes" id="UP001058003"/>
    </source>
</evidence>
<dbReference type="AlphaFoldDB" id="A0A9Q9MK90"/>
<organism evidence="1 2">
    <name type="scientific">Dactylosporangium aurantiacum</name>
    <dbReference type="NCBI Taxonomy" id="35754"/>
    <lineage>
        <taxon>Bacteria</taxon>
        <taxon>Bacillati</taxon>
        <taxon>Actinomycetota</taxon>
        <taxon>Actinomycetes</taxon>
        <taxon>Micromonosporales</taxon>
        <taxon>Micromonosporaceae</taxon>
        <taxon>Dactylosporangium</taxon>
    </lineage>
</organism>
<keyword evidence="2" id="KW-1185">Reference proteome</keyword>
<proteinExistence type="predicted"/>
<name>A0A9Q9MK90_9ACTN</name>
<dbReference type="OrthoDB" id="3884789at2"/>
<dbReference type="InterPro" id="IPR027417">
    <property type="entry name" value="P-loop_NTPase"/>
</dbReference>
<reference evidence="1" key="1">
    <citation type="submission" date="2021-04" db="EMBL/GenBank/DDBJ databases">
        <title>Dactylosporangium aurantiacum NRRL B-8018 full assembly.</title>
        <authorList>
            <person name="Hartkoorn R.C."/>
            <person name="Beaudoing E."/>
            <person name="Hot D."/>
        </authorList>
    </citation>
    <scope>NUCLEOTIDE SEQUENCE</scope>
    <source>
        <strain evidence="1">NRRL B-8018</strain>
    </source>
</reference>
<dbReference type="RefSeq" id="WP_033360897.1">
    <property type="nucleotide sequence ID" value="NZ_CP073767.1"/>
</dbReference>
<dbReference type="InterPro" id="IPR043504">
    <property type="entry name" value="Peptidase_S1_PA_chymotrypsin"/>
</dbReference>
<sequence length="1138" mass="122024">MDLMPPRAYVPVTAFAAALERAARSVVLVTVETDVTRSSSTGWLITDDLVVTTGHLVGGNVDVECHVGDDVVPADVVHVAGPLARSVQFPDWRDVALLRLRRFAPGMGLPLAARTRSAGEPVLLVHRPESGRAAQVSFGRLAEATAPQLVHDADTGPGSAGAPVLSMRGHVVGMAIGTVRSVTAAVNAGVTIGGILDVLQDSRCWHEIVEYHDLVDWAAVRARLRDAGAGLPPGARPGGQLWCAVRWSIDPARLDPADSDAVRPLVGDPAADRWVLRGADRQRILAGAGSLDALRAARGADPVDDPRQRVIDRILAGPPFAVDEVAEDALPLWLQAVRWFAGTVPGLPSAATVSRQLERRRLRGRLAALTRPHFWGRQAELRALTGWYGEDDPPPMTVTGIGGIGKSCLAARFAGDLPADTVILWLDFDRADLAPDDAESMLSVLAEQLSTQADTGPDLAGVPGPGPFGAELARATAGGPPPLLVLDGFEIAQHAERHSEVWRLLDRVLGQAPRLRVLVVGRAPVHALALRDRPARRLALEGLDDTVATEWLARHGVTDPGVLTRVLTAAHGVPLVLQLAERLLAAGGSVEDLPKHLVEGFLYRRILDRVVDAELQPLARDALVLRRVTPDIIGAVLHDSRPAGADATAVFRRLAHELALVAPDGHDTPDLLLESGPDVLRLRPEVRAATLALLARDDADRVREIDARAAAWYAGRPPTDGTLAELVYHRLRLDDVPAAAAVWREEVAPLLAHAADDLPPAARAWLVERLAGPVGIAANLAAWERNAAARIRDVLARGLDRLVPDILAEHPERGPQSPLVVYDAWVRWSQGDVEGALAVLGAAPDAEGPVERDRRLLAALLARHTRKQAMADELLASVKSGEHWQGTSDPELMALGVWAARIRLTVDVAAELRLLRQPVKGRHASFLPFLSDKVILPALVAVARQGIAIFGEHKPLTIPVSEHEVPGFAAALAEGANVPSDEAAAPTPFTRVTRVDVWRMVDDRIVQTIFANDPTMREDLWWSSYVTGLHWRRLAVAASDTALSRVCARAMGTSASTLSIAVVATLYALRGNNLRYHDVPLDDLVEEVGRLYASYEGSPQSPLAEELAATGNLDSPAARLYFTGPDPLETLVSTVLRG</sequence>
<dbReference type="Gene3D" id="2.40.10.10">
    <property type="entry name" value="Trypsin-like serine proteases"/>
    <property type="match status" value="2"/>
</dbReference>
<dbReference type="Proteomes" id="UP001058003">
    <property type="component" value="Chromosome"/>
</dbReference>
<gene>
    <name evidence="1" type="ORF">Daura_17115</name>
</gene>
<dbReference type="SUPFAM" id="SSF50494">
    <property type="entry name" value="Trypsin-like serine proteases"/>
    <property type="match status" value="1"/>
</dbReference>
<dbReference type="InterPro" id="IPR009003">
    <property type="entry name" value="Peptidase_S1_PA"/>
</dbReference>
<dbReference type="PANTHER" id="PTHR43019:SF64">
    <property type="entry name" value="OS07G0666400 PROTEIN"/>
    <property type="match status" value="1"/>
</dbReference>
<dbReference type="Gene3D" id="3.40.50.300">
    <property type="entry name" value="P-loop containing nucleotide triphosphate hydrolases"/>
    <property type="match status" value="1"/>
</dbReference>
<protein>
    <submittedName>
        <fullName evidence="1">Trypsin-like peptidase domain-containing protein</fullName>
    </submittedName>
</protein>
<dbReference type="EMBL" id="CP073767">
    <property type="protein sequence ID" value="UWZ57730.1"/>
    <property type="molecule type" value="Genomic_DNA"/>
</dbReference>
<dbReference type="PANTHER" id="PTHR43019">
    <property type="entry name" value="SERINE ENDOPROTEASE DEGS"/>
    <property type="match status" value="1"/>
</dbReference>
<accession>A0A9Q9MK90</accession>